<dbReference type="AlphaFoldDB" id="A0AA36HWI6"/>
<keyword evidence="5" id="KW-1185">Reference proteome</keyword>
<evidence type="ECO:0000313" key="5">
    <source>
        <dbReference type="Proteomes" id="UP001178507"/>
    </source>
</evidence>
<keyword evidence="2 3" id="KW-0040">ANK repeat</keyword>
<sequence>SEKGALIKLLQDHPESDPCVADANGWTSLHVACAWGKAAELRILLTQARLLHPQLLPYSDGKENQPMKGREQDRVSGIEKRPVSQPPSWCAVGFRQEPGFPKKVGMKGPRDFEAAGYPSHCWTTDLAEVSTSLSSLMGRTPTHLAAQSAGEQEEDVWSCSNGHIQCLDALLEMGFLDLDKADDRGMSPLLGACLAGSLAGVVWLLLHGADCYAQDKMKRNALHVASSLGPSAGRIVKFLCRWDADVSRLKGGRDWKGRRPQEVYLYRQGWCRRNNPGGDERLEQFATLWEAARLGDLNLLRLSLKANAAIDEASPGGWTPAMYAAHGGHIEVLRILLAMRCSCAAVEGKPQRPELKKWHGDTPLHVAAEAGRPDICSLLVRAGGASLQARNHAGRSPLHSSAAAGQLKTLKMLLALKADPEETEKSEVPRNVFHMLADKDLCCTQWLLDFMLAEDGGAPKVVRLLEHEEQGLPRPVDLARRQSRTQQVLGQALRRARRKCEDDQFAGCARSWVTAPVLSGHECHRQAGEQMIMPVRWKESMKTMGKMELDVIYECGPKKQLKALMRRIDSDLWARTVNVEAPAACENAGLQRLLDIPGLLGRAARFTDARGLCGLETSARSLQLAFCIASANPDGAPWRLAAIQRGLCVCLNTSEGLDAAEVHRRLKRFYGKLHRVTSPTNWQWPIYGLEGADRLERIIESFMQSCRGLQVHLLEFAFQPQDVVNALNSANEWSPPPPPAKSNQYEGSFQLLGVRALHLEASVQPLMTRHGDVECALFLELRLGQVLPESTWAHVLVWCGLEAFPGDNRGSAEPDEPMAAMQLRLPKGCVCSSLQRVACGSLLQQALTSHGTVRTLLAFEPCKTPTL</sequence>
<feature type="non-terminal residue" evidence="4">
    <location>
        <position position="1"/>
    </location>
</feature>
<gene>
    <name evidence="4" type="ORF">EVOR1521_LOCUS5117</name>
</gene>
<name>A0AA36HWI6_9DINO</name>
<dbReference type="PROSITE" id="PS50297">
    <property type="entry name" value="ANK_REP_REGION"/>
    <property type="match status" value="2"/>
</dbReference>
<dbReference type="Proteomes" id="UP001178507">
    <property type="component" value="Unassembled WGS sequence"/>
</dbReference>
<dbReference type="SUPFAM" id="SSF52151">
    <property type="entry name" value="FabD/lysophospholipase-like"/>
    <property type="match status" value="1"/>
</dbReference>
<dbReference type="Pfam" id="PF12796">
    <property type="entry name" value="Ank_2"/>
    <property type="match status" value="2"/>
</dbReference>
<evidence type="ECO:0000313" key="4">
    <source>
        <dbReference type="EMBL" id="CAJ1375937.1"/>
    </source>
</evidence>
<feature type="repeat" description="ANK" evidence="3">
    <location>
        <begin position="359"/>
        <end position="383"/>
    </location>
</feature>
<dbReference type="Gene3D" id="3.40.366.10">
    <property type="entry name" value="Malonyl-Coenzyme A Acyl Carrier Protein, domain 2"/>
    <property type="match status" value="1"/>
</dbReference>
<dbReference type="Pfam" id="PF00023">
    <property type="entry name" value="Ank"/>
    <property type="match status" value="1"/>
</dbReference>
<keyword evidence="1" id="KW-0677">Repeat</keyword>
<comment type="caution">
    <text evidence="4">The sequence shown here is derived from an EMBL/GenBank/DDBJ whole genome shotgun (WGS) entry which is preliminary data.</text>
</comment>
<evidence type="ECO:0000256" key="3">
    <source>
        <dbReference type="PROSITE-ProRule" id="PRU00023"/>
    </source>
</evidence>
<dbReference type="InterPro" id="IPR016035">
    <property type="entry name" value="Acyl_Trfase/lysoPLipase"/>
</dbReference>
<dbReference type="InterPro" id="IPR001227">
    <property type="entry name" value="Ac_transferase_dom_sf"/>
</dbReference>
<dbReference type="GO" id="GO:0016740">
    <property type="term" value="F:transferase activity"/>
    <property type="evidence" value="ECO:0007669"/>
    <property type="project" value="InterPro"/>
</dbReference>
<evidence type="ECO:0000256" key="1">
    <source>
        <dbReference type="ARBA" id="ARBA00022737"/>
    </source>
</evidence>
<evidence type="ECO:0000256" key="2">
    <source>
        <dbReference type="ARBA" id="ARBA00023043"/>
    </source>
</evidence>
<dbReference type="PANTHER" id="PTHR24198:SF165">
    <property type="entry name" value="ANKYRIN REPEAT-CONTAINING PROTEIN-RELATED"/>
    <property type="match status" value="1"/>
</dbReference>
<dbReference type="SUPFAM" id="SSF48403">
    <property type="entry name" value="Ankyrin repeat"/>
    <property type="match status" value="1"/>
</dbReference>
<accession>A0AA36HWI6</accession>
<dbReference type="PANTHER" id="PTHR24198">
    <property type="entry name" value="ANKYRIN REPEAT AND PROTEIN KINASE DOMAIN-CONTAINING PROTEIN"/>
    <property type="match status" value="1"/>
</dbReference>
<dbReference type="EMBL" id="CAUJNA010000349">
    <property type="protein sequence ID" value="CAJ1375937.1"/>
    <property type="molecule type" value="Genomic_DNA"/>
</dbReference>
<dbReference type="InterPro" id="IPR002110">
    <property type="entry name" value="Ankyrin_rpt"/>
</dbReference>
<protein>
    <submittedName>
        <fullName evidence="4">Uncharacterized protein</fullName>
    </submittedName>
</protein>
<proteinExistence type="predicted"/>
<dbReference type="PROSITE" id="PS50088">
    <property type="entry name" value="ANK_REPEAT"/>
    <property type="match status" value="2"/>
</dbReference>
<organism evidence="4 5">
    <name type="scientific">Effrenium voratum</name>
    <dbReference type="NCBI Taxonomy" id="2562239"/>
    <lineage>
        <taxon>Eukaryota</taxon>
        <taxon>Sar</taxon>
        <taxon>Alveolata</taxon>
        <taxon>Dinophyceae</taxon>
        <taxon>Suessiales</taxon>
        <taxon>Symbiodiniaceae</taxon>
        <taxon>Effrenium</taxon>
    </lineage>
</organism>
<dbReference type="Gene3D" id="1.25.40.20">
    <property type="entry name" value="Ankyrin repeat-containing domain"/>
    <property type="match status" value="2"/>
</dbReference>
<feature type="repeat" description="ANK" evidence="3">
    <location>
        <begin position="393"/>
        <end position="425"/>
    </location>
</feature>
<dbReference type="SMART" id="SM00248">
    <property type="entry name" value="ANK"/>
    <property type="match status" value="7"/>
</dbReference>
<dbReference type="InterPro" id="IPR036770">
    <property type="entry name" value="Ankyrin_rpt-contain_sf"/>
</dbReference>
<reference evidence="4" key="1">
    <citation type="submission" date="2023-08" db="EMBL/GenBank/DDBJ databases">
        <authorList>
            <person name="Chen Y."/>
            <person name="Shah S."/>
            <person name="Dougan E. K."/>
            <person name="Thang M."/>
            <person name="Chan C."/>
        </authorList>
    </citation>
    <scope>NUCLEOTIDE SEQUENCE</scope>
</reference>